<protein>
    <submittedName>
        <fullName evidence="4">Putative transcriptional regulator</fullName>
    </submittedName>
    <submittedName>
        <fullName evidence="3">Winged helix-turn-helix transcriptional regulator</fullName>
    </submittedName>
</protein>
<sequence>MSGALEDKRTATRLRILVEIADRQPAVSQGEIADAVGVTSQAVSEYIRELVEDGYVEKEGRSRYRVTKEGVDWLFQEVKDLRRFADHVADDVLESVQEDAAIAAEDVSAGETVTLSVREGLLHAVPGSSGPATGVATTDAEAGDDVSVTGFEGVIEIAPGRVTVVQIPPARSGGSAAVEPSALETACDGADVVVAAGVEAVVALRKANVESETAFAAGEVAAAAAERGLDATVVATADLVGRVTDALRDGDALYEVTEAAQVESEEEA</sequence>
<dbReference type="AlphaFoldDB" id="A0A1H1D424"/>
<dbReference type="Pfam" id="PF12802">
    <property type="entry name" value="MarR_2"/>
    <property type="match status" value="1"/>
</dbReference>
<dbReference type="Proteomes" id="UP000199289">
    <property type="component" value="Unassembled WGS sequence"/>
</dbReference>
<reference evidence="5" key="1">
    <citation type="submission" date="2016-10" db="EMBL/GenBank/DDBJ databases">
        <authorList>
            <person name="Varghese N."/>
            <person name="Submissions S."/>
        </authorList>
    </citation>
    <scope>NUCLEOTIDE SEQUENCE [LARGE SCALE GENOMIC DNA]</scope>
    <source>
        <strain evidence="5">CGMCC 1.12397</strain>
    </source>
</reference>
<dbReference type="PANTHER" id="PTHR43704">
    <property type="entry name" value="BSR5907 PROTEIN"/>
    <property type="match status" value="1"/>
</dbReference>
<dbReference type="GO" id="GO:0003677">
    <property type="term" value="F:DNA binding"/>
    <property type="evidence" value="ECO:0007669"/>
    <property type="project" value="InterPro"/>
</dbReference>
<dbReference type="SMART" id="SM00419">
    <property type="entry name" value="HTH_CRP"/>
    <property type="match status" value="1"/>
</dbReference>
<evidence type="ECO:0000313" key="5">
    <source>
        <dbReference type="Proteomes" id="UP000199289"/>
    </source>
</evidence>
<dbReference type="GO" id="GO:0003700">
    <property type="term" value="F:DNA-binding transcription factor activity"/>
    <property type="evidence" value="ECO:0007669"/>
    <property type="project" value="InterPro"/>
</dbReference>
<name>A0A1H1D424_9EURY</name>
<dbReference type="PANTHER" id="PTHR43704:SF2">
    <property type="entry name" value="HTH CRP-TYPE DOMAIN-CONTAINING PROTEIN"/>
    <property type="match status" value="1"/>
</dbReference>
<evidence type="ECO:0000313" key="6">
    <source>
        <dbReference type="Proteomes" id="UP000255421"/>
    </source>
</evidence>
<gene>
    <name evidence="3" type="ORF">DWB78_05130</name>
    <name evidence="4" type="ORF">SAMN05216278_2221</name>
</gene>
<dbReference type="InterPro" id="IPR012318">
    <property type="entry name" value="HTH_CRP"/>
</dbReference>
<dbReference type="Proteomes" id="UP000255421">
    <property type="component" value="Unassembled WGS sequence"/>
</dbReference>
<evidence type="ECO:0000259" key="2">
    <source>
        <dbReference type="SMART" id="SM00419"/>
    </source>
</evidence>
<proteinExistence type="predicted"/>
<keyword evidence="6" id="KW-1185">Reference proteome</keyword>
<reference evidence="3 6" key="3">
    <citation type="submission" date="2018-07" db="EMBL/GenBank/DDBJ databases">
        <title>Genome sequence of extremly halophilic archaeon Halopelagius longus strain BC12-B1.</title>
        <authorList>
            <person name="Zhang X."/>
        </authorList>
    </citation>
    <scope>NUCLEOTIDE SEQUENCE [LARGE SCALE GENOMIC DNA]</scope>
    <source>
        <strain evidence="3 6">BC12-B1</strain>
    </source>
</reference>
<dbReference type="OrthoDB" id="56502at2157"/>
<dbReference type="InterPro" id="IPR012015">
    <property type="entry name" value="UCP_HTH_arc"/>
</dbReference>
<dbReference type="InterPro" id="IPR036388">
    <property type="entry name" value="WH-like_DNA-bd_sf"/>
</dbReference>
<reference evidence="4" key="2">
    <citation type="submission" date="2016-10" db="EMBL/GenBank/DDBJ databases">
        <authorList>
            <person name="de Groot N.N."/>
        </authorList>
    </citation>
    <scope>NUCLEOTIDE SEQUENCE [LARGE SCALE GENOMIC DNA]</scope>
    <source>
        <strain evidence="4">CGMCC 1.12397</strain>
    </source>
</reference>
<accession>A0A1H1D424</accession>
<dbReference type="Pfam" id="PF25211">
    <property type="entry name" value="DUF7839"/>
    <property type="match status" value="1"/>
</dbReference>
<dbReference type="SUPFAM" id="SSF46785">
    <property type="entry name" value="Winged helix' DNA-binding domain"/>
    <property type="match status" value="1"/>
</dbReference>
<dbReference type="RefSeq" id="WP_092537335.1">
    <property type="nucleotide sequence ID" value="NZ_FNKQ01000003.1"/>
</dbReference>
<dbReference type="InterPro" id="IPR001845">
    <property type="entry name" value="HTH_ArsR_DNA-bd_dom"/>
</dbReference>
<dbReference type="SMART" id="SM00418">
    <property type="entry name" value="HTH_ARSR"/>
    <property type="match status" value="1"/>
</dbReference>
<dbReference type="Gene3D" id="1.10.10.10">
    <property type="entry name" value="Winged helix-like DNA-binding domain superfamily/Winged helix DNA-binding domain"/>
    <property type="match status" value="1"/>
</dbReference>
<dbReference type="EMBL" id="FNKQ01000003">
    <property type="protein sequence ID" value="SDQ71287.1"/>
    <property type="molecule type" value="Genomic_DNA"/>
</dbReference>
<feature type="domain" description="HTH arsR-type" evidence="1">
    <location>
        <begin position="9"/>
        <end position="87"/>
    </location>
</feature>
<dbReference type="PIRSF" id="PIRSF004955">
    <property type="entry name" value="HTH_arch"/>
    <property type="match status" value="1"/>
</dbReference>
<evidence type="ECO:0000313" key="4">
    <source>
        <dbReference type="EMBL" id="SDQ71287.1"/>
    </source>
</evidence>
<dbReference type="EMBL" id="QQST01000001">
    <property type="protein sequence ID" value="RDI71161.1"/>
    <property type="molecule type" value="Genomic_DNA"/>
</dbReference>
<dbReference type="CDD" id="cd00092">
    <property type="entry name" value="HTH_CRP"/>
    <property type="match status" value="1"/>
</dbReference>
<dbReference type="InterPro" id="IPR036390">
    <property type="entry name" value="WH_DNA-bd_sf"/>
</dbReference>
<evidence type="ECO:0000259" key="1">
    <source>
        <dbReference type="SMART" id="SM00418"/>
    </source>
</evidence>
<feature type="domain" description="HTH crp-type" evidence="2">
    <location>
        <begin position="19"/>
        <end position="68"/>
    </location>
</feature>
<evidence type="ECO:0000313" key="3">
    <source>
        <dbReference type="EMBL" id="RDI71161.1"/>
    </source>
</evidence>
<dbReference type="InterPro" id="IPR057161">
    <property type="entry name" value="DUF7839"/>
</dbReference>
<dbReference type="InterPro" id="IPR000835">
    <property type="entry name" value="HTH_MarR-typ"/>
</dbReference>
<organism evidence="4 5">
    <name type="scientific">Halopelagius longus</name>
    <dbReference type="NCBI Taxonomy" id="1236180"/>
    <lineage>
        <taxon>Archaea</taxon>
        <taxon>Methanobacteriati</taxon>
        <taxon>Methanobacteriota</taxon>
        <taxon>Stenosarchaea group</taxon>
        <taxon>Halobacteria</taxon>
        <taxon>Halobacteriales</taxon>
        <taxon>Haloferacaceae</taxon>
    </lineage>
</organism>